<sequence>MLAEPYKGESSKLPLIAWLTISGWKERWRRWLGGVKSIYTVAKCKKYIKGWSLPEFKKEALTDYERICKMLAAGDLTGLRQVVTPAVFSDLKRELKAREAGGWHSVRWALVERPPLKKVEVVHGRLVAINPKDDKSAFAQLTVRFKSQQTFAAYNAQKELVAGQPGHALAVEDVWVFERALGAPEARWRLAARLGLSQSD</sequence>
<comment type="subcellular location">
    <subcellularLocation>
        <location evidence="1">Mitochondrion</location>
    </subcellularLocation>
</comment>
<comment type="similarity">
    <text evidence="6">Belongs to the mitochondrion-specific ribosomal protein mL45 family.</text>
</comment>
<keyword evidence="11" id="KW-1185">Reference proteome</keyword>
<organism evidence="10 11">
    <name type="scientific">[Myrmecia] bisecta</name>
    <dbReference type="NCBI Taxonomy" id="41462"/>
    <lineage>
        <taxon>Eukaryota</taxon>
        <taxon>Viridiplantae</taxon>
        <taxon>Chlorophyta</taxon>
        <taxon>core chlorophytes</taxon>
        <taxon>Trebouxiophyceae</taxon>
        <taxon>Trebouxiales</taxon>
        <taxon>Trebouxiaceae</taxon>
        <taxon>Myrmecia</taxon>
    </lineage>
</organism>
<evidence type="ECO:0000256" key="3">
    <source>
        <dbReference type="ARBA" id="ARBA00022980"/>
    </source>
</evidence>
<dbReference type="GO" id="GO:0005739">
    <property type="term" value="C:mitochondrion"/>
    <property type="evidence" value="ECO:0007669"/>
    <property type="project" value="UniProtKB-SubCell"/>
</dbReference>
<evidence type="ECO:0000259" key="9">
    <source>
        <dbReference type="SMART" id="SM00978"/>
    </source>
</evidence>
<dbReference type="InterPro" id="IPR032710">
    <property type="entry name" value="NTF2-like_dom_sf"/>
</dbReference>
<dbReference type="Proteomes" id="UP001489004">
    <property type="component" value="Unassembled WGS sequence"/>
</dbReference>
<evidence type="ECO:0000256" key="8">
    <source>
        <dbReference type="ARBA" id="ARBA00043031"/>
    </source>
</evidence>
<protein>
    <recommendedName>
        <fullName evidence="7">Large ribosomal subunit protein mL45</fullName>
    </recommendedName>
    <alternativeName>
        <fullName evidence="8">39S ribosomal protein L45, mitochondrial</fullName>
    </alternativeName>
</protein>
<evidence type="ECO:0000256" key="7">
    <source>
        <dbReference type="ARBA" id="ARBA00039448"/>
    </source>
</evidence>
<evidence type="ECO:0000256" key="6">
    <source>
        <dbReference type="ARBA" id="ARBA00038073"/>
    </source>
</evidence>
<dbReference type="GO" id="GO:0005840">
    <property type="term" value="C:ribosome"/>
    <property type="evidence" value="ECO:0007669"/>
    <property type="project" value="UniProtKB-KW"/>
</dbReference>
<dbReference type="SMART" id="SM00978">
    <property type="entry name" value="Tim44"/>
    <property type="match status" value="1"/>
</dbReference>
<accession>A0AAW1QQF7</accession>
<evidence type="ECO:0000256" key="2">
    <source>
        <dbReference type="ARBA" id="ARBA00022946"/>
    </source>
</evidence>
<dbReference type="Pfam" id="PF04280">
    <property type="entry name" value="Tim44"/>
    <property type="match status" value="1"/>
</dbReference>
<dbReference type="InterPro" id="IPR007379">
    <property type="entry name" value="Tim44-like_dom"/>
</dbReference>
<keyword evidence="2" id="KW-0809">Transit peptide</keyword>
<evidence type="ECO:0000313" key="10">
    <source>
        <dbReference type="EMBL" id="KAK9823749.1"/>
    </source>
</evidence>
<dbReference type="GO" id="GO:1990904">
    <property type="term" value="C:ribonucleoprotein complex"/>
    <property type="evidence" value="ECO:0007669"/>
    <property type="project" value="UniProtKB-KW"/>
</dbReference>
<gene>
    <name evidence="10" type="ORF">WJX72_005137</name>
</gene>
<keyword evidence="3" id="KW-0689">Ribosomal protein</keyword>
<evidence type="ECO:0000256" key="1">
    <source>
        <dbReference type="ARBA" id="ARBA00004173"/>
    </source>
</evidence>
<comment type="caution">
    <text evidence="10">The sequence shown here is derived from an EMBL/GenBank/DDBJ whole genome shotgun (WGS) entry which is preliminary data.</text>
</comment>
<name>A0AAW1QQF7_9CHLO</name>
<dbReference type="PANTHER" id="PTHR28554:SF1">
    <property type="entry name" value="LARGE RIBOSOMAL SUBUNIT PROTEIN ML45"/>
    <property type="match status" value="1"/>
</dbReference>
<keyword evidence="4" id="KW-0496">Mitochondrion</keyword>
<proteinExistence type="inferred from homology"/>
<evidence type="ECO:0000256" key="4">
    <source>
        <dbReference type="ARBA" id="ARBA00023128"/>
    </source>
</evidence>
<dbReference type="InterPro" id="IPR051975">
    <property type="entry name" value="mtLSU_mL45"/>
</dbReference>
<dbReference type="SUPFAM" id="SSF54427">
    <property type="entry name" value="NTF2-like"/>
    <property type="match status" value="1"/>
</dbReference>
<evidence type="ECO:0000256" key="5">
    <source>
        <dbReference type="ARBA" id="ARBA00023274"/>
    </source>
</evidence>
<keyword evidence="5" id="KW-0687">Ribonucleoprotein</keyword>
<evidence type="ECO:0000313" key="11">
    <source>
        <dbReference type="Proteomes" id="UP001489004"/>
    </source>
</evidence>
<dbReference type="AlphaFoldDB" id="A0AAW1QQF7"/>
<dbReference type="Gene3D" id="3.10.450.240">
    <property type="match status" value="1"/>
</dbReference>
<dbReference type="EMBL" id="JALJOR010000002">
    <property type="protein sequence ID" value="KAK9823749.1"/>
    <property type="molecule type" value="Genomic_DNA"/>
</dbReference>
<reference evidence="10 11" key="1">
    <citation type="journal article" date="2024" name="Nat. Commun.">
        <title>Phylogenomics reveals the evolutionary origins of lichenization in chlorophyte algae.</title>
        <authorList>
            <person name="Puginier C."/>
            <person name="Libourel C."/>
            <person name="Otte J."/>
            <person name="Skaloud P."/>
            <person name="Haon M."/>
            <person name="Grisel S."/>
            <person name="Petersen M."/>
            <person name="Berrin J.G."/>
            <person name="Delaux P.M."/>
            <person name="Dal Grande F."/>
            <person name="Keller J."/>
        </authorList>
    </citation>
    <scope>NUCLEOTIDE SEQUENCE [LARGE SCALE GENOMIC DNA]</scope>
    <source>
        <strain evidence="10 11">SAG 2043</strain>
    </source>
</reference>
<feature type="domain" description="Tim44-like" evidence="9">
    <location>
        <begin position="37"/>
        <end position="195"/>
    </location>
</feature>
<dbReference type="PANTHER" id="PTHR28554">
    <property type="entry name" value="39S RIBOSOMAL PROTEIN L45, MITOCHONDRIAL"/>
    <property type="match status" value="1"/>
</dbReference>